<reference evidence="1" key="1">
    <citation type="submission" date="2020-05" db="EMBL/GenBank/DDBJ databases">
        <title>WGS assembly of Panicum virgatum.</title>
        <authorList>
            <person name="Lovell J.T."/>
            <person name="Jenkins J."/>
            <person name="Shu S."/>
            <person name="Juenger T.E."/>
            <person name="Schmutz J."/>
        </authorList>
    </citation>
    <scope>NUCLEOTIDE SEQUENCE</scope>
    <source>
        <strain evidence="1">AP13</strain>
    </source>
</reference>
<sequence length="116" mass="13180">MRGEALDIRVAKVLGKVCAVGWTPFFFTFLPKKDFRGEIHVLLELLLRKLIDLMNRCYSNKPMVNKNIYKILLDQSAAVLLLTKIDEGLDVVKASPDRFLANSAATNKCYSKFLIM</sequence>
<dbReference type="AlphaFoldDB" id="A0A8T0MCK9"/>
<dbReference type="EMBL" id="CM029054">
    <property type="protein sequence ID" value="KAG2534667.1"/>
    <property type="molecule type" value="Genomic_DNA"/>
</dbReference>
<organism evidence="1 2">
    <name type="scientific">Panicum virgatum</name>
    <name type="common">Blackwell switchgrass</name>
    <dbReference type="NCBI Taxonomy" id="38727"/>
    <lineage>
        <taxon>Eukaryota</taxon>
        <taxon>Viridiplantae</taxon>
        <taxon>Streptophyta</taxon>
        <taxon>Embryophyta</taxon>
        <taxon>Tracheophyta</taxon>
        <taxon>Spermatophyta</taxon>
        <taxon>Magnoliopsida</taxon>
        <taxon>Liliopsida</taxon>
        <taxon>Poales</taxon>
        <taxon>Poaceae</taxon>
        <taxon>PACMAD clade</taxon>
        <taxon>Panicoideae</taxon>
        <taxon>Panicodae</taxon>
        <taxon>Paniceae</taxon>
        <taxon>Panicinae</taxon>
        <taxon>Panicum</taxon>
        <taxon>Panicum sect. Hiantes</taxon>
    </lineage>
</organism>
<dbReference type="Proteomes" id="UP000823388">
    <property type="component" value="Chromosome 9N"/>
</dbReference>
<evidence type="ECO:0000313" key="1">
    <source>
        <dbReference type="EMBL" id="KAG2534667.1"/>
    </source>
</evidence>
<name>A0A8T0MCK9_PANVG</name>
<evidence type="ECO:0000313" key="2">
    <source>
        <dbReference type="Proteomes" id="UP000823388"/>
    </source>
</evidence>
<keyword evidence="2" id="KW-1185">Reference proteome</keyword>
<gene>
    <name evidence="1" type="ORF">PVAP13_9NG074972</name>
</gene>
<protein>
    <submittedName>
        <fullName evidence="1">Uncharacterized protein</fullName>
    </submittedName>
</protein>
<comment type="caution">
    <text evidence="1">The sequence shown here is derived from an EMBL/GenBank/DDBJ whole genome shotgun (WGS) entry which is preliminary data.</text>
</comment>
<accession>A0A8T0MCK9</accession>
<proteinExistence type="predicted"/>